<protein>
    <recommendedName>
        <fullName evidence="3">SsuA/THI5-like domain-containing protein</fullName>
    </recommendedName>
</protein>
<dbReference type="OrthoDB" id="5292144at2"/>
<evidence type="ECO:0000313" key="2">
    <source>
        <dbReference type="Proteomes" id="UP000202259"/>
    </source>
</evidence>
<accession>A0A222G5J6</accession>
<gene>
    <name evidence="1" type="ORF">B5D82_04305</name>
</gene>
<dbReference type="Gene3D" id="3.40.190.10">
    <property type="entry name" value="Periplasmic binding protein-like II"/>
    <property type="match status" value="1"/>
</dbReference>
<organism evidence="1 2">
    <name type="scientific">Cognaticolwellia beringensis</name>
    <dbReference type="NCBI Taxonomy" id="1967665"/>
    <lineage>
        <taxon>Bacteria</taxon>
        <taxon>Pseudomonadati</taxon>
        <taxon>Pseudomonadota</taxon>
        <taxon>Gammaproteobacteria</taxon>
        <taxon>Alteromonadales</taxon>
        <taxon>Colwelliaceae</taxon>
        <taxon>Cognaticolwellia</taxon>
    </lineage>
</organism>
<reference evidence="1 2" key="1">
    <citation type="submission" date="2017-08" db="EMBL/GenBank/DDBJ databases">
        <title>Complete genome of Colwellia sp. NB097-1, a psychrophile bacterium ioslated from Bering Sea.</title>
        <authorList>
            <person name="Chen X."/>
        </authorList>
    </citation>
    <scope>NUCLEOTIDE SEQUENCE [LARGE SCALE GENOMIC DNA]</scope>
    <source>
        <strain evidence="1 2">NB097-1</strain>
    </source>
</reference>
<dbReference type="AlphaFoldDB" id="A0A222G5J6"/>
<evidence type="ECO:0000313" key="1">
    <source>
        <dbReference type="EMBL" id="ASP47060.1"/>
    </source>
</evidence>
<dbReference type="Proteomes" id="UP000202259">
    <property type="component" value="Chromosome"/>
</dbReference>
<proteinExistence type="predicted"/>
<name>A0A222G5J6_9GAMM</name>
<dbReference type="RefSeq" id="WP_081149511.1">
    <property type="nucleotide sequence ID" value="NZ_CP020465.1"/>
</dbReference>
<dbReference type="PROSITE" id="PS51257">
    <property type="entry name" value="PROKAR_LIPOPROTEIN"/>
    <property type="match status" value="1"/>
</dbReference>
<evidence type="ECO:0008006" key="3">
    <source>
        <dbReference type="Google" id="ProtNLM"/>
    </source>
</evidence>
<sequence length="292" mass="33502">MRVFLLIFIVFSLCSCQPQSHDHTLRISATNWLGYTPLFYAKEKGSLDLIDIKLINVVSLSENMYLFKAGNSDAFCGTQYELSILKTQLPNVVPIMLFDRSNGGDMVMSNHSITELQNSTSEVDAYLEMDSINFTVLNDFIRKFNIDESRINYIDRDQSAISSLTNNEPNKQILIVTYMPYDSKLKNNGFKEIISTKNGLDLLVIDALFTRTEELIAHKAQFIALKKLVDEAIASLHSDPKEFYETIKPYFTGLTYEDFVTELHDIEWINKELEDALELRLQESDFSTKELI</sequence>
<dbReference type="KEGG" id="cber:B5D82_04305"/>
<dbReference type="EMBL" id="CP020465">
    <property type="protein sequence ID" value="ASP47060.1"/>
    <property type="molecule type" value="Genomic_DNA"/>
</dbReference>
<keyword evidence="2" id="KW-1185">Reference proteome</keyword>